<keyword evidence="3" id="KW-1185">Reference proteome</keyword>
<protein>
    <submittedName>
        <fullName evidence="2">Uncharacterized protein</fullName>
    </submittedName>
</protein>
<name>A0AAV7UJ27_PLEWA</name>
<organism evidence="2 3">
    <name type="scientific">Pleurodeles waltl</name>
    <name type="common">Iberian ribbed newt</name>
    <dbReference type="NCBI Taxonomy" id="8319"/>
    <lineage>
        <taxon>Eukaryota</taxon>
        <taxon>Metazoa</taxon>
        <taxon>Chordata</taxon>
        <taxon>Craniata</taxon>
        <taxon>Vertebrata</taxon>
        <taxon>Euteleostomi</taxon>
        <taxon>Amphibia</taxon>
        <taxon>Batrachia</taxon>
        <taxon>Caudata</taxon>
        <taxon>Salamandroidea</taxon>
        <taxon>Salamandridae</taxon>
        <taxon>Pleurodelinae</taxon>
        <taxon>Pleurodeles</taxon>
    </lineage>
</organism>
<evidence type="ECO:0000313" key="2">
    <source>
        <dbReference type="EMBL" id="KAJ1188370.1"/>
    </source>
</evidence>
<dbReference type="AlphaFoldDB" id="A0AAV7UJ27"/>
<reference evidence="2" key="1">
    <citation type="journal article" date="2022" name="bioRxiv">
        <title>Sequencing and chromosome-scale assembly of the giantPleurodeles waltlgenome.</title>
        <authorList>
            <person name="Brown T."/>
            <person name="Elewa A."/>
            <person name="Iarovenko S."/>
            <person name="Subramanian E."/>
            <person name="Araus A.J."/>
            <person name="Petzold A."/>
            <person name="Susuki M."/>
            <person name="Suzuki K.-i.T."/>
            <person name="Hayashi T."/>
            <person name="Toyoda A."/>
            <person name="Oliveira C."/>
            <person name="Osipova E."/>
            <person name="Leigh N.D."/>
            <person name="Simon A."/>
            <person name="Yun M.H."/>
        </authorList>
    </citation>
    <scope>NUCLEOTIDE SEQUENCE</scope>
    <source>
        <strain evidence="2">20211129_DDA</strain>
        <tissue evidence="2">Liver</tissue>
    </source>
</reference>
<gene>
    <name evidence="2" type="ORF">NDU88_005131</name>
</gene>
<accession>A0AAV7UJ27</accession>
<proteinExistence type="predicted"/>
<sequence length="173" mass="18700">MTTRVETRADRNSLPGSNALLIGLDERPVTLNRDTVRRVGESAYYYGATLLKCLHVHVARINIRVPVPYSTTEVDSSFPASQARSFVGDAAAVHDVGAGAEGAPLGVGCDAQHHNTCGLRHSGFPLLCRSRNFPATSRRRPAPVHDSRSAPNADRRVRLSMGVAPRCETGWPC</sequence>
<feature type="compositionally biased region" description="Basic and acidic residues" evidence="1">
    <location>
        <begin position="143"/>
        <end position="156"/>
    </location>
</feature>
<evidence type="ECO:0000313" key="3">
    <source>
        <dbReference type="Proteomes" id="UP001066276"/>
    </source>
</evidence>
<comment type="caution">
    <text evidence="2">The sequence shown here is derived from an EMBL/GenBank/DDBJ whole genome shotgun (WGS) entry which is preliminary data.</text>
</comment>
<dbReference type="EMBL" id="JANPWB010000005">
    <property type="protein sequence ID" value="KAJ1188370.1"/>
    <property type="molecule type" value="Genomic_DNA"/>
</dbReference>
<evidence type="ECO:0000256" key="1">
    <source>
        <dbReference type="SAM" id="MobiDB-lite"/>
    </source>
</evidence>
<feature type="region of interest" description="Disordered" evidence="1">
    <location>
        <begin position="136"/>
        <end position="156"/>
    </location>
</feature>
<dbReference type="Proteomes" id="UP001066276">
    <property type="component" value="Chromosome 3_1"/>
</dbReference>